<gene>
    <name evidence="2" type="ORF">HNY73_010623</name>
</gene>
<evidence type="ECO:0000256" key="1">
    <source>
        <dbReference type="SAM" id="MobiDB-lite"/>
    </source>
</evidence>
<comment type="caution">
    <text evidence="2">The sequence shown here is derived from an EMBL/GenBank/DDBJ whole genome shotgun (WGS) entry which is preliminary data.</text>
</comment>
<dbReference type="AlphaFoldDB" id="A0A8T0F1P2"/>
<proteinExistence type="predicted"/>
<dbReference type="EMBL" id="JABXBU010000030">
    <property type="protein sequence ID" value="KAF8785027.1"/>
    <property type="molecule type" value="Genomic_DNA"/>
</dbReference>
<organism evidence="2 3">
    <name type="scientific">Argiope bruennichi</name>
    <name type="common">Wasp spider</name>
    <name type="synonym">Aranea bruennichi</name>
    <dbReference type="NCBI Taxonomy" id="94029"/>
    <lineage>
        <taxon>Eukaryota</taxon>
        <taxon>Metazoa</taxon>
        <taxon>Ecdysozoa</taxon>
        <taxon>Arthropoda</taxon>
        <taxon>Chelicerata</taxon>
        <taxon>Arachnida</taxon>
        <taxon>Araneae</taxon>
        <taxon>Araneomorphae</taxon>
        <taxon>Entelegynae</taxon>
        <taxon>Araneoidea</taxon>
        <taxon>Araneidae</taxon>
        <taxon>Argiope</taxon>
    </lineage>
</organism>
<feature type="region of interest" description="Disordered" evidence="1">
    <location>
        <begin position="34"/>
        <end position="128"/>
    </location>
</feature>
<accession>A0A8T0F1P2</accession>
<protein>
    <submittedName>
        <fullName evidence="2">Uncharacterized protein</fullName>
    </submittedName>
</protein>
<reference evidence="2" key="2">
    <citation type="submission" date="2020-06" db="EMBL/GenBank/DDBJ databases">
        <authorList>
            <person name="Sheffer M."/>
        </authorList>
    </citation>
    <scope>NUCLEOTIDE SEQUENCE</scope>
</reference>
<dbReference type="Proteomes" id="UP000807504">
    <property type="component" value="Unassembled WGS sequence"/>
</dbReference>
<name>A0A8T0F1P2_ARGBR</name>
<reference evidence="2" key="1">
    <citation type="journal article" date="2020" name="bioRxiv">
        <title>Chromosome-level reference genome of the European wasp spider Argiope bruennichi: a resource for studies on range expansion and evolutionary adaptation.</title>
        <authorList>
            <person name="Sheffer M.M."/>
            <person name="Hoppe A."/>
            <person name="Krehenwinkel H."/>
            <person name="Uhl G."/>
            <person name="Kuss A.W."/>
            <person name="Jensen L."/>
            <person name="Jensen C."/>
            <person name="Gillespie R.G."/>
            <person name="Hoff K.J."/>
            <person name="Prost S."/>
        </authorList>
    </citation>
    <scope>NUCLEOTIDE SEQUENCE</scope>
</reference>
<sequence>MELLNGLKFVSRPWCDLDVTSYSVGDRLRCNATGRATEADNGGAKSRKGGLPRSSGREQWRKRDRQIPVTFGTPWPGSPTNACVASLPSPARYPRLYPSTSPLQQGVAPRRPTIQLRPKAQGLRGEQN</sequence>
<evidence type="ECO:0000313" key="3">
    <source>
        <dbReference type="Proteomes" id="UP000807504"/>
    </source>
</evidence>
<evidence type="ECO:0000313" key="2">
    <source>
        <dbReference type="EMBL" id="KAF8785027.1"/>
    </source>
</evidence>
<keyword evidence="3" id="KW-1185">Reference proteome</keyword>